<reference evidence="3" key="1">
    <citation type="journal article" date="2014" name="Int. J. Syst. Evol. Microbiol.">
        <title>Complete genome sequence of Corynebacterium casei LMG S-19264T (=DSM 44701T), isolated from a smear-ripened cheese.</title>
        <authorList>
            <consortium name="US DOE Joint Genome Institute (JGI-PGF)"/>
            <person name="Walter F."/>
            <person name="Albersmeier A."/>
            <person name="Kalinowski J."/>
            <person name="Ruckert C."/>
        </authorList>
    </citation>
    <scope>NUCLEOTIDE SEQUENCE</scope>
    <source>
        <strain evidence="3">CGMCC 1.15794</strain>
    </source>
</reference>
<feature type="region of interest" description="Disordered" evidence="1">
    <location>
        <begin position="65"/>
        <end position="92"/>
    </location>
</feature>
<evidence type="ECO:0008006" key="5">
    <source>
        <dbReference type="Google" id="ProtNLM"/>
    </source>
</evidence>
<dbReference type="Proteomes" id="UP000657592">
    <property type="component" value="Unassembled WGS sequence"/>
</dbReference>
<comment type="caution">
    <text evidence="3">The sequence shown here is derived from an EMBL/GenBank/DDBJ whole genome shotgun (WGS) entry which is preliminary data.</text>
</comment>
<evidence type="ECO:0000313" key="3">
    <source>
        <dbReference type="EMBL" id="GGH45812.1"/>
    </source>
</evidence>
<organism evidence="3 4">
    <name type="scientific">Microbacterium album</name>
    <dbReference type="NCBI Taxonomy" id="2053191"/>
    <lineage>
        <taxon>Bacteria</taxon>
        <taxon>Bacillati</taxon>
        <taxon>Actinomycetota</taxon>
        <taxon>Actinomycetes</taxon>
        <taxon>Micrococcales</taxon>
        <taxon>Microbacteriaceae</taxon>
        <taxon>Microbacterium</taxon>
    </lineage>
</organism>
<keyword evidence="4" id="KW-1185">Reference proteome</keyword>
<evidence type="ECO:0000256" key="1">
    <source>
        <dbReference type="SAM" id="MobiDB-lite"/>
    </source>
</evidence>
<accession>A0A917IFZ7</accession>
<evidence type="ECO:0000313" key="4">
    <source>
        <dbReference type="Proteomes" id="UP000657592"/>
    </source>
</evidence>
<feature type="signal peptide" evidence="2">
    <location>
        <begin position="1"/>
        <end position="31"/>
    </location>
</feature>
<reference evidence="3" key="2">
    <citation type="submission" date="2020-09" db="EMBL/GenBank/DDBJ databases">
        <authorList>
            <person name="Sun Q."/>
            <person name="Zhou Y."/>
        </authorList>
    </citation>
    <scope>NUCLEOTIDE SEQUENCE</scope>
    <source>
        <strain evidence="3">CGMCC 1.15794</strain>
    </source>
</reference>
<gene>
    <name evidence="3" type="ORF">GCM10010921_21450</name>
</gene>
<proteinExistence type="predicted"/>
<dbReference type="PROSITE" id="PS51257">
    <property type="entry name" value="PROKAR_LIPOPROTEIN"/>
    <property type="match status" value="1"/>
</dbReference>
<evidence type="ECO:0000256" key="2">
    <source>
        <dbReference type="SAM" id="SignalP"/>
    </source>
</evidence>
<sequence length="147" mass="14838">MDTTRRAHRGAALATLGAVVLGVTACAPPFAACTTVGWVNELTVVLEGDVSDVAAVRLCVEDGCVPSDAPASTPPPQLESVTPGPDTGAGESWLFTTGMSSPEQFSVRVEDGDGAVLTDTPVTAEWAQVGGSDRCGGPGVAVVTVRL</sequence>
<name>A0A917IFZ7_9MICO</name>
<protein>
    <recommendedName>
        <fullName evidence="5">Secreted protein</fullName>
    </recommendedName>
</protein>
<dbReference type="EMBL" id="BMJY01000009">
    <property type="protein sequence ID" value="GGH45812.1"/>
    <property type="molecule type" value="Genomic_DNA"/>
</dbReference>
<keyword evidence="2" id="KW-0732">Signal</keyword>
<dbReference type="AlphaFoldDB" id="A0A917IFZ7"/>
<dbReference type="RefSeq" id="WP_188756286.1">
    <property type="nucleotide sequence ID" value="NZ_BMJY01000009.1"/>
</dbReference>
<feature type="chain" id="PRO_5039063761" description="Secreted protein" evidence="2">
    <location>
        <begin position="32"/>
        <end position="147"/>
    </location>
</feature>